<dbReference type="EMBL" id="JAODUO010000093">
    <property type="protein sequence ID" value="KAK2189935.1"/>
    <property type="molecule type" value="Genomic_DNA"/>
</dbReference>
<keyword evidence="1" id="KW-0694">RNA-binding</keyword>
<reference evidence="3" key="1">
    <citation type="journal article" date="2023" name="Mol. Biol. Evol.">
        <title>Third-Generation Sequencing Reveals the Adaptive Role of the Epigenome in Three Deep-Sea Polychaetes.</title>
        <authorList>
            <person name="Perez M."/>
            <person name="Aroh O."/>
            <person name="Sun Y."/>
            <person name="Lan Y."/>
            <person name="Juniper S.K."/>
            <person name="Young C.R."/>
            <person name="Angers B."/>
            <person name="Qian P.Y."/>
        </authorList>
    </citation>
    <scope>NUCLEOTIDE SEQUENCE</scope>
    <source>
        <strain evidence="3">R07B-5</strain>
    </source>
</reference>
<dbReference type="PROSITE" id="PS50102">
    <property type="entry name" value="RRM"/>
    <property type="match status" value="1"/>
</dbReference>
<dbReference type="AlphaFoldDB" id="A0AAD9P854"/>
<comment type="caution">
    <text evidence="3">The sequence shown here is derived from an EMBL/GenBank/DDBJ whole genome shotgun (WGS) entry which is preliminary data.</text>
</comment>
<gene>
    <name evidence="3" type="ORF">NP493_93g03025</name>
</gene>
<dbReference type="SUPFAM" id="SSF54928">
    <property type="entry name" value="RNA-binding domain, RBD"/>
    <property type="match status" value="1"/>
</dbReference>
<sequence>MFPVTLLDLQDTTLLSYIEKSHRFLLNYNDRLKKHNTEGFLSMSFHSVKEADEAAEGLKTWREGMTVRRMHPPESVDKAMNDMKGFDPAMETHCMVFVKFLPDDATQEALDELIPGSTSVVIARNDDGVQRNYGYLTYASIEEAKEAAEKYKDIEMNGKKLLVVHYGTYIDPVTPTTAMTDTKRVHMLHQYRNLKIQYEAKRTTMVPSYKQQTEYRMEMLKSRLEKDAELRLAEKKPVLGLDQLPAKKAKMEREGYHTYSHVPSKLIPSPRPLAPQPMKRKNKPFQAPYGMGGAPRWHNQQMGGMGMGGGAGGMLGAGGMMGAQPDATVKAVNMLVGLIR</sequence>
<proteinExistence type="predicted"/>
<evidence type="ECO:0000256" key="1">
    <source>
        <dbReference type="PROSITE-ProRule" id="PRU00176"/>
    </source>
</evidence>
<evidence type="ECO:0000313" key="3">
    <source>
        <dbReference type="EMBL" id="KAK2189935.1"/>
    </source>
</evidence>
<evidence type="ECO:0000259" key="2">
    <source>
        <dbReference type="PROSITE" id="PS50102"/>
    </source>
</evidence>
<dbReference type="InterPro" id="IPR012677">
    <property type="entry name" value="Nucleotide-bd_a/b_plait_sf"/>
</dbReference>
<evidence type="ECO:0000313" key="4">
    <source>
        <dbReference type="Proteomes" id="UP001209878"/>
    </source>
</evidence>
<dbReference type="SMART" id="SM00360">
    <property type="entry name" value="RRM"/>
    <property type="match status" value="1"/>
</dbReference>
<dbReference type="Pfam" id="PF00076">
    <property type="entry name" value="RRM_1"/>
    <property type="match status" value="1"/>
</dbReference>
<dbReference type="GO" id="GO:0003723">
    <property type="term" value="F:RNA binding"/>
    <property type="evidence" value="ECO:0007669"/>
    <property type="project" value="UniProtKB-UniRule"/>
</dbReference>
<dbReference type="Proteomes" id="UP001209878">
    <property type="component" value="Unassembled WGS sequence"/>
</dbReference>
<name>A0AAD9P854_RIDPI</name>
<keyword evidence="4" id="KW-1185">Reference proteome</keyword>
<dbReference type="Gene3D" id="3.30.70.330">
    <property type="match status" value="1"/>
</dbReference>
<organism evidence="3 4">
    <name type="scientific">Ridgeia piscesae</name>
    <name type="common">Tubeworm</name>
    <dbReference type="NCBI Taxonomy" id="27915"/>
    <lineage>
        <taxon>Eukaryota</taxon>
        <taxon>Metazoa</taxon>
        <taxon>Spiralia</taxon>
        <taxon>Lophotrochozoa</taxon>
        <taxon>Annelida</taxon>
        <taxon>Polychaeta</taxon>
        <taxon>Sedentaria</taxon>
        <taxon>Canalipalpata</taxon>
        <taxon>Sabellida</taxon>
        <taxon>Siboglinidae</taxon>
        <taxon>Ridgeia</taxon>
    </lineage>
</organism>
<feature type="domain" description="RRM" evidence="2">
    <location>
        <begin position="94"/>
        <end position="169"/>
    </location>
</feature>
<protein>
    <recommendedName>
        <fullName evidence="2">RRM domain-containing protein</fullName>
    </recommendedName>
</protein>
<accession>A0AAD9P854</accession>
<dbReference type="InterPro" id="IPR000504">
    <property type="entry name" value="RRM_dom"/>
</dbReference>
<dbReference type="InterPro" id="IPR035979">
    <property type="entry name" value="RBD_domain_sf"/>
</dbReference>